<dbReference type="RefSeq" id="WP_252472695.1">
    <property type="nucleotide sequence ID" value="NZ_JAMHFY010000031.1"/>
</dbReference>
<dbReference type="Proteomes" id="UP001176021">
    <property type="component" value="Unassembled WGS sequence"/>
</dbReference>
<dbReference type="Pfam" id="PF09388">
    <property type="entry name" value="SpoOE-like"/>
    <property type="match status" value="1"/>
</dbReference>
<evidence type="ECO:0000313" key="2">
    <source>
        <dbReference type="Proteomes" id="UP001176021"/>
    </source>
</evidence>
<dbReference type="EMBL" id="JAMJEV010000009">
    <property type="protein sequence ID" value="MDO0823570.1"/>
    <property type="molecule type" value="Genomic_DNA"/>
</dbReference>
<name>A0ABT8QQZ3_9FIRM</name>
<gene>
    <name evidence="1" type="ORF">M8H41_11980</name>
</gene>
<reference evidence="1" key="1">
    <citation type="submission" date="2022-05" db="EMBL/GenBank/DDBJ databases">
        <title>Expanded diversity of anoxic marine methylotrophy in a Black Sea sulfate reducing microorganism.</title>
        <authorList>
            <person name="Fischer P.Q."/>
            <person name="Stams A.J.M."/>
            <person name="Villanueva L."/>
            <person name="Sousa D.Z."/>
        </authorList>
    </citation>
    <scope>NUCLEOTIDE SEQUENCE</scope>
    <source>
        <strain evidence="1">P130</strain>
    </source>
</reference>
<keyword evidence="2" id="KW-1185">Reference proteome</keyword>
<dbReference type="InterPro" id="IPR037208">
    <property type="entry name" value="Spo0E-like_sf"/>
</dbReference>
<dbReference type="Gene3D" id="4.10.280.10">
    <property type="entry name" value="Helix-loop-helix DNA-binding domain"/>
    <property type="match status" value="1"/>
</dbReference>
<dbReference type="SUPFAM" id="SSF140500">
    <property type="entry name" value="BAS1536-like"/>
    <property type="match status" value="1"/>
</dbReference>
<protein>
    <submittedName>
        <fullName evidence="1">Aspartyl-phosphate phosphatase Spo0E family protein</fullName>
    </submittedName>
</protein>
<accession>A0ABT8QQZ3</accession>
<evidence type="ECO:0000313" key="1">
    <source>
        <dbReference type="EMBL" id="MDO0823570.1"/>
    </source>
</evidence>
<organism evidence="1 2">
    <name type="scientific">Desulfosporosinus nitroreducens</name>
    <dbReference type="NCBI Taxonomy" id="2018668"/>
    <lineage>
        <taxon>Bacteria</taxon>
        <taxon>Bacillati</taxon>
        <taxon>Bacillota</taxon>
        <taxon>Clostridia</taxon>
        <taxon>Eubacteriales</taxon>
        <taxon>Desulfitobacteriaceae</taxon>
        <taxon>Desulfosporosinus</taxon>
    </lineage>
</organism>
<proteinExistence type="predicted"/>
<dbReference type="InterPro" id="IPR018540">
    <property type="entry name" value="Spo0E-like"/>
</dbReference>
<dbReference type="InterPro" id="IPR036638">
    <property type="entry name" value="HLH_DNA-bd_sf"/>
</dbReference>
<sequence length="53" mass="6280">MKLKVTEQIEELRIEMQKIASDKDLTDPKVVRASERLDELISQFYLSQMKKIL</sequence>
<comment type="caution">
    <text evidence="1">The sequence shown here is derived from an EMBL/GenBank/DDBJ whole genome shotgun (WGS) entry which is preliminary data.</text>
</comment>